<evidence type="ECO:0000313" key="3">
    <source>
        <dbReference type="Proteomes" id="UP001458880"/>
    </source>
</evidence>
<dbReference type="Proteomes" id="UP001458880">
    <property type="component" value="Unassembled WGS sequence"/>
</dbReference>
<sequence>MHLEVDGINEATGTPDIIEYNQTKGGVDVVDKLWAKYNCARATRRWPIVISAVLSISPEKNAYIIYKANTQIKIPRRKFLDELGFALLDEHIRRRSQETNIPTSIRTRLINICGIHKENESAPRLKAVVLSAVVKKIRKTRMSYRRELITEAKLLELTEQFYESEDDYGGFSDDSLVDKDYESEESDNEDDTDGEAVEEVLDNKKESTIP</sequence>
<evidence type="ECO:0000313" key="2">
    <source>
        <dbReference type="EMBL" id="KAK9703912.1"/>
    </source>
</evidence>
<keyword evidence="3" id="KW-1185">Reference proteome</keyword>
<evidence type="ECO:0008006" key="4">
    <source>
        <dbReference type="Google" id="ProtNLM"/>
    </source>
</evidence>
<dbReference type="AlphaFoldDB" id="A0AAW1JKQ7"/>
<protein>
    <recommendedName>
        <fullName evidence="4">BEN domain-containing protein</fullName>
    </recommendedName>
</protein>
<reference evidence="2 3" key="1">
    <citation type="journal article" date="2024" name="BMC Genomics">
        <title>De novo assembly and annotation of Popillia japonica's genome with initial clues to its potential as an invasive pest.</title>
        <authorList>
            <person name="Cucini C."/>
            <person name="Boschi S."/>
            <person name="Funari R."/>
            <person name="Cardaioli E."/>
            <person name="Iannotti N."/>
            <person name="Marturano G."/>
            <person name="Paoli F."/>
            <person name="Bruttini M."/>
            <person name="Carapelli A."/>
            <person name="Frati F."/>
            <person name="Nardi F."/>
        </authorList>
    </citation>
    <scope>NUCLEOTIDE SEQUENCE [LARGE SCALE GENOMIC DNA]</scope>
    <source>
        <strain evidence="2">DMR45628</strain>
    </source>
</reference>
<name>A0AAW1JKQ7_POPJA</name>
<evidence type="ECO:0000256" key="1">
    <source>
        <dbReference type="SAM" id="MobiDB-lite"/>
    </source>
</evidence>
<organism evidence="2 3">
    <name type="scientific">Popillia japonica</name>
    <name type="common">Japanese beetle</name>
    <dbReference type="NCBI Taxonomy" id="7064"/>
    <lineage>
        <taxon>Eukaryota</taxon>
        <taxon>Metazoa</taxon>
        <taxon>Ecdysozoa</taxon>
        <taxon>Arthropoda</taxon>
        <taxon>Hexapoda</taxon>
        <taxon>Insecta</taxon>
        <taxon>Pterygota</taxon>
        <taxon>Neoptera</taxon>
        <taxon>Endopterygota</taxon>
        <taxon>Coleoptera</taxon>
        <taxon>Polyphaga</taxon>
        <taxon>Scarabaeiformia</taxon>
        <taxon>Scarabaeidae</taxon>
        <taxon>Rutelinae</taxon>
        <taxon>Popillia</taxon>
    </lineage>
</organism>
<feature type="region of interest" description="Disordered" evidence="1">
    <location>
        <begin position="165"/>
        <end position="210"/>
    </location>
</feature>
<dbReference type="EMBL" id="JASPKY010000361">
    <property type="protein sequence ID" value="KAK9703912.1"/>
    <property type="molecule type" value="Genomic_DNA"/>
</dbReference>
<gene>
    <name evidence="2" type="ORF">QE152_g29016</name>
</gene>
<feature type="compositionally biased region" description="Basic and acidic residues" evidence="1">
    <location>
        <begin position="201"/>
        <end position="210"/>
    </location>
</feature>
<proteinExistence type="predicted"/>
<accession>A0AAW1JKQ7</accession>
<comment type="caution">
    <text evidence="2">The sequence shown here is derived from an EMBL/GenBank/DDBJ whole genome shotgun (WGS) entry which is preliminary data.</text>
</comment>
<feature type="compositionally biased region" description="Acidic residues" evidence="1">
    <location>
        <begin position="181"/>
        <end position="200"/>
    </location>
</feature>